<dbReference type="EMBL" id="CP075546">
    <property type="protein sequence ID" value="QVV87483.1"/>
    <property type="molecule type" value="Genomic_DNA"/>
</dbReference>
<evidence type="ECO:0000313" key="2">
    <source>
        <dbReference type="EMBL" id="QVV87483.1"/>
    </source>
</evidence>
<protein>
    <submittedName>
        <fullName evidence="2">Uncharacterized protein</fullName>
    </submittedName>
</protein>
<dbReference type="SUPFAM" id="SSF46955">
    <property type="entry name" value="Putative DNA-binding domain"/>
    <property type="match status" value="1"/>
</dbReference>
<dbReference type="InterPro" id="IPR009061">
    <property type="entry name" value="DNA-bd_dom_put_sf"/>
</dbReference>
<dbReference type="GeneID" id="65565174"/>
<accession>A0A8E7AZ35</accession>
<evidence type="ECO:0000313" key="3">
    <source>
        <dbReference type="Proteomes" id="UP000680656"/>
    </source>
</evidence>
<sequence length="142" mass="16648">MRINYYKLQFAEHIANIITVDIMVLFRNKDEKQNLSKISWSVPFPPDLLARLRGFSAVSIAKASGMYLDDVFDILKGTRMRTSPEVIELLQEVLKKLEEEDQRLEREAAKINFMIKGFDVLEQKNIKQRLNRLSDPYKTIEE</sequence>
<dbReference type="AlphaFoldDB" id="A0A8E7AZ35"/>
<organism evidence="2 3">
    <name type="scientific">Methanospirillum purgamenti</name>
    <dbReference type="NCBI Taxonomy" id="2834276"/>
    <lineage>
        <taxon>Archaea</taxon>
        <taxon>Methanobacteriati</taxon>
        <taxon>Methanobacteriota</taxon>
        <taxon>Stenosarchaea group</taxon>
        <taxon>Methanomicrobia</taxon>
        <taxon>Methanomicrobiales</taxon>
        <taxon>Methanospirillaceae</taxon>
        <taxon>Methanospirillum</taxon>
    </lineage>
</organism>
<dbReference type="RefSeq" id="WP_214418304.1">
    <property type="nucleotide sequence ID" value="NZ_CP075546.1"/>
</dbReference>
<keyword evidence="3" id="KW-1185">Reference proteome</keyword>
<feature type="coiled-coil region" evidence="1">
    <location>
        <begin position="87"/>
        <end position="114"/>
    </location>
</feature>
<reference evidence="2 3" key="1">
    <citation type="submission" date="2021-05" db="EMBL/GenBank/DDBJ databases">
        <title>A novel Methanospirillum isolate from a pyrite-forming mixed culture.</title>
        <authorList>
            <person name="Bunk B."/>
            <person name="Sproer C."/>
            <person name="Spring S."/>
            <person name="Pester M."/>
        </authorList>
    </citation>
    <scope>NUCLEOTIDE SEQUENCE [LARGE SCALE GENOMIC DNA]</scope>
    <source>
        <strain evidence="2 3">J.3.6.1-F.2.7.3</strain>
    </source>
</reference>
<name>A0A8E7AZ35_9EURY</name>
<proteinExistence type="predicted"/>
<dbReference type="KEGG" id="mrtj:KHC33_08835"/>
<gene>
    <name evidence="2" type="ORF">KHC33_08835</name>
</gene>
<dbReference type="Proteomes" id="UP000680656">
    <property type="component" value="Chromosome"/>
</dbReference>
<keyword evidence="1" id="KW-0175">Coiled coil</keyword>
<evidence type="ECO:0000256" key="1">
    <source>
        <dbReference type="SAM" id="Coils"/>
    </source>
</evidence>